<evidence type="ECO:0000313" key="3">
    <source>
        <dbReference type="Proteomes" id="UP001209885"/>
    </source>
</evidence>
<dbReference type="RefSeq" id="WP_266055605.1">
    <property type="nucleotide sequence ID" value="NZ_JAPFQN010000003.1"/>
</dbReference>
<keyword evidence="1" id="KW-1133">Transmembrane helix</keyword>
<name>A0ABT3RPY6_9BACT</name>
<evidence type="ECO:0000313" key="2">
    <source>
        <dbReference type="EMBL" id="MCX2743230.1"/>
    </source>
</evidence>
<dbReference type="Pfam" id="PF13174">
    <property type="entry name" value="TPR_6"/>
    <property type="match status" value="1"/>
</dbReference>
<comment type="caution">
    <text evidence="2">The sequence shown here is derived from an EMBL/GenBank/DDBJ whole genome shotgun (WGS) entry which is preliminary data.</text>
</comment>
<dbReference type="InterPro" id="IPR011990">
    <property type="entry name" value="TPR-like_helical_dom_sf"/>
</dbReference>
<organism evidence="2 3">
    <name type="scientific">Mangrovivirga halotolerans</name>
    <dbReference type="NCBI Taxonomy" id="2993936"/>
    <lineage>
        <taxon>Bacteria</taxon>
        <taxon>Pseudomonadati</taxon>
        <taxon>Bacteroidota</taxon>
        <taxon>Cytophagia</taxon>
        <taxon>Cytophagales</taxon>
        <taxon>Mangrovivirgaceae</taxon>
        <taxon>Mangrovivirga</taxon>
    </lineage>
</organism>
<dbReference type="Gene3D" id="1.25.40.10">
    <property type="entry name" value="Tetratricopeptide repeat domain"/>
    <property type="match status" value="1"/>
</dbReference>
<protein>
    <submittedName>
        <fullName evidence="2">Tetratricopeptide repeat protein</fullName>
    </submittedName>
</protein>
<dbReference type="SUPFAM" id="SSF48452">
    <property type="entry name" value="TPR-like"/>
    <property type="match status" value="1"/>
</dbReference>
<keyword evidence="1" id="KW-0472">Membrane</keyword>
<keyword evidence="1" id="KW-0812">Transmembrane</keyword>
<dbReference type="EMBL" id="JAPFQN010000003">
    <property type="protein sequence ID" value="MCX2743230.1"/>
    <property type="molecule type" value="Genomic_DNA"/>
</dbReference>
<keyword evidence="3" id="KW-1185">Reference proteome</keyword>
<accession>A0ABT3RPY6</accession>
<feature type="transmembrane region" description="Helical" evidence="1">
    <location>
        <begin position="74"/>
        <end position="95"/>
    </location>
</feature>
<proteinExistence type="predicted"/>
<gene>
    <name evidence="2" type="ORF">OO013_05100</name>
</gene>
<dbReference type="Proteomes" id="UP001209885">
    <property type="component" value="Unassembled WGS sequence"/>
</dbReference>
<sequence>MIKEELIDRYLAGELNKEEESDFEKMMDDDPSIAKEVEFRKELKLALKKSERIQIKEMLSDSEKPEGKSINVNWPMYLAAASVAFIFITGLWFFVLNDKPDPDELYTAYYAPYENVVQPIERSESIKNLETEAFLAYEEGDYNRARALFTTLEKERNEPYLQLYLGVTLMSTDDHPLAIDYFIKYIQSDGKLKDRAMWYLSLAYLKTGETEKTVRTLEDLIELDGYNRYKAEELLSKID</sequence>
<evidence type="ECO:0000256" key="1">
    <source>
        <dbReference type="SAM" id="Phobius"/>
    </source>
</evidence>
<dbReference type="InterPro" id="IPR019734">
    <property type="entry name" value="TPR_rpt"/>
</dbReference>
<reference evidence="2 3" key="1">
    <citation type="submission" date="2022-11" db="EMBL/GenBank/DDBJ databases">
        <title>The characterization of three novel Bacteroidetes species and genomic analysis of their roles in tidal elemental geochemical cycles.</title>
        <authorList>
            <person name="Ma K."/>
        </authorList>
    </citation>
    <scope>NUCLEOTIDE SEQUENCE [LARGE SCALE GENOMIC DNA]</scope>
    <source>
        <strain evidence="2 3">M17</strain>
    </source>
</reference>